<protein>
    <recommendedName>
        <fullName evidence="4">DUF4817 domain-containing protein</fullName>
    </recommendedName>
</protein>
<reference evidence="2" key="1">
    <citation type="submission" date="2019-08" db="EMBL/GenBank/DDBJ databases">
        <title>The genome of the North American firefly Photinus pyralis.</title>
        <authorList>
            <consortium name="Photinus pyralis genome working group"/>
            <person name="Fallon T.R."/>
            <person name="Sander Lower S.E."/>
            <person name="Weng J.-K."/>
        </authorList>
    </citation>
    <scope>NUCLEOTIDE SEQUENCE</scope>
    <source>
        <strain evidence="2">TRF0915ILg1</strain>
        <tissue evidence="2">Whole body</tissue>
    </source>
</reference>
<proteinExistence type="predicted"/>
<evidence type="ECO:0000313" key="2">
    <source>
        <dbReference type="EMBL" id="KAF2902712.1"/>
    </source>
</evidence>
<dbReference type="AlphaFoldDB" id="A0A8K0GIA7"/>
<evidence type="ECO:0000256" key="1">
    <source>
        <dbReference type="SAM" id="MobiDB-lite"/>
    </source>
</evidence>
<dbReference type="InterPro" id="IPR036397">
    <property type="entry name" value="RNaseH_sf"/>
</dbReference>
<sequence>MASQNIVHLVPNAILKQQTNLQHRYWQIRLLVLHKLAVMFYISQGNRCKKTTYDHFFAEGVPKSTIYDTTKRFENSGNIEYKPLSGRLKTVATIQAIRKIKSAFEKKPAKAKKVVPRYVQNQEARARSGARFVCDKVRQKRLVIDDETYVPKNSKNVLDENFTIAQILKILNSMIKSNITPNFLKETRKLCTNGVQKENGEHGSLNDLKGRGRKRGTSCPKAEEKLRIKEKCDIRSYRKQKVPRRSADQQDRALKRAKQLYNLLLNGKERCSLMNDETYIKMDTKTLPGQQLYTAKKREVVTFTEPNVRKRLLAVYRKHKDPPLFSPDLALAHYAQSTLELLKAGKVDFVSKDINPSNCPQLRSIEHYWAIVKRKTRRDNMKEFKKNWGAAVRKVDAKSVQN</sequence>
<feature type="region of interest" description="Disordered" evidence="1">
    <location>
        <begin position="196"/>
        <end position="221"/>
    </location>
</feature>
<dbReference type="GO" id="GO:0003676">
    <property type="term" value="F:nucleic acid binding"/>
    <property type="evidence" value="ECO:0007669"/>
    <property type="project" value="InterPro"/>
</dbReference>
<evidence type="ECO:0000313" key="3">
    <source>
        <dbReference type="Proteomes" id="UP000801492"/>
    </source>
</evidence>
<dbReference type="EMBL" id="VTPC01001207">
    <property type="protein sequence ID" value="KAF2902712.1"/>
    <property type="molecule type" value="Genomic_DNA"/>
</dbReference>
<gene>
    <name evidence="2" type="ORF">ILUMI_03472</name>
</gene>
<comment type="caution">
    <text evidence="2">The sequence shown here is derived from an EMBL/GenBank/DDBJ whole genome shotgun (WGS) entry which is preliminary data.</text>
</comment>
<dbReference type="Proteomes" id="UP000801492">
    <property type="component" value="Unassembled WGS sequence"/>
</dbReference>
<name>A0A8K0GIA7_IGNLU</name>
<accession>A0A8K0GIA7</accession>
<organism evidence="2 3">
    <name type="scientific">Ignelater luminosus</name>
    <name type="common">Cucubano</name>
    <name type="synonym">Pyrophorus luminosus</name>
    <dbReference type="NCBI Taxonomy" id="2038154"/>
    <lineage>
        <taxon>Eukaryota</taxon>
        <taxon>Metazoa</taxon>
        <taxon>Ecdysozoa</taxon>
        <taxon>Arthropoda</taxon>
        <taxon>Hexapoda</taxon>
        <taxon>Insecta</taxon>
        <taxon>Pterygota</taxon>
        <taxon>Neoptera</taxon>
        <taxon>Endopterygota</taxon>
        <taxon>Coleoptera</taxon>
        <taxon>Polyphaga</taxon>
        <taxon>Elateriformia</taxon>
        <taxon>Elateroidea</taxon>
        <taxon>Elateridae</taxon>
        <taxon>Agrypninae</taxon>
        <taxon>Pyrophorini</taxon>
        <taxon>Ignelater</taxon>
    </lineage>
</organism>
<dbReference type="Gene3D" id="3.30.420.10">
    <property type="entry name" value="Ribonuclease H-like superfamily/Ribonuclease H"/>
    <property type="match status" value="1"/>
</dbReference>
<keyword evidence="3" id="KW-1185">Reference proteome</keyword>
<evidence type="ECO:0008006" key="4">
    <source>
        <dbReference type="Google" id="ProtNLM"/>
    </source>
</evidence>